<proteinExistence type="predicted"/>
<protein>
    <submittedName>
        <fullName evidence="1">Uncharacterized protein</fullName>
    </submittedName>
</protein>
<accession>A0AA88HFJ5</accession>
<evidence type="ECO:0000313" key="2">
    <source>
        <dbReference type="Proteomes" id="UP001187531"/>
    </source>
</evidence>
<dbReference type="AlphaFoldDB" id="A0AA88HFJ5"/>
<gene>
    <name evidence="1" type="ORF">QYM36_016537</name>
</gene>
<reference evidence="1" key="1">
    <citation type="submission" date="2023-07" db="EMBL/GenBank/DDBJ databases">
        <title>Chromosome-level genome assembly of Artemia franciscana.</title>
        <authorList>
            <person name="Jo E."/>
        </authorList>
    </citation>
    <scope>NUCLEOTIDE SEQUENCE</scope>
    <source>
        <tissue evidence="1">Whole body</tissue>
    </source>
</reference>
<organism evidence="1 2">
    <name type="scientific">Artemia franciscana</name>
    <name type="common">Brine shrimp</name>
    <name type="synonym">Artemia sanfranciscana</name>
    <dbReference type="NCBI Taxonomy" id="6661"/>
    <lineage>
        <taxon>Eukaryota</taxon>
        <taxon>Metazoa</taxon>
        <taxon>Ecdysozoa</taxon>
        <taxon>Arthropoda</taxon>
        <taxon>Crustacea</taxon>
        <taxon>Branchiopoda</taxon>
        <taxon>Anostraca</taxon>
        <taxon>Artemiidae</taxon>
        <taxon>Artemia</taxon>
    </lineage>
</organism>
<keyword evidence="2" id="KW-1185">Reference proteome</keyword>
<comment type="caution">
    <text evidence="1">The sequence shown here is derived from an EMBL/GenBank/DDBJ whole genome shotgun (WGS) entry which is preliminary data.</text>
</comment>
<name>A0AA88HFJ5_ARTSF</name>
<evidence type="ECO:0000313" key="1">
    <source>
        <dbReference type="EMBL" id="KAK2706536.1"/>
    </source>
</evidence>
<dbReference type="EMBL" id="JAVRJZ010000020">
    <property type="protein sequence ID" value="KAK2706536.1"/>
    <property type="molecule type" value="Genomic_DNA"/>
</dbReference>
<dbReference type="Proteomes" id="UP001187531">
    <property type="component" value="Unassembled WGS sequence"/>
</dbReference>
<sequence>MTTIRTRVRLVLTMLLRDPPRRRTVCLSSIKYRDMRVYTMIRTASGTMKKRTVDEKKNTDCQDWSDIVKQTSNGIPTTS</sequence>